<evidence type="ECO:0000256" key="1">
    <source>
        <dbReference type="SAM" id="MobiDB-lite"/>
    </source>
</evidence>
<feature type="region of interest" description="Disordered" evidence="1">
    <location>
        <begin position="385"/>
        <end position="407"/>
    </location>
</feature>
<feature type="compositionally biased region" description="Polar residues" evidence="1">
    <location>
        <begin position="143"/>
        <end position="157"/>
    </location>
</feature>
<reference evidence="2 3" key="1">
    <citation type="journal article" date="2018" name="Sci. Rep.">
        <title>Comparative genomics provides insights into the lifestyle and reveals functional heterogeneity of dark septate endophytic fungi.</title>
        <authorList>
            <person name="Knapp D.G."/>
            <person name="Nemeth J.B."/>
            <person name="Barry K."/>
            <person name="Hainaut M."/>
            <person name="Henrissat B."/>
            <person name="Johnson J."/>
            <person name="Kuo A."/>
            <person name="Lim J.H.P."/>
            <person name="Lipzen A."/>
            <person name="Nolan M."/>
            <person name="Ohm R.A."/>
            <person name="Tamas L."/>
            <person name="Grigoriev I.V."/>
            <person name="Spatafora J.W."/>
            <person name="Nagy L.G."/>
            <person name="Kovacs G.M."/>
        </authorList>
    </citation>
    <scope>NUCLEOTIDE SEQUENCE [LARGE SCALE GENOMIC DNA]</scope>
    <source>
        <strain evidence="2 3">DSE2036</strain>
    </source>
</reference>
<keyword evidence="3" id="KW-1185">Reference proteome</keyword>
<sequence length="493" mass="56689">MAPAHRRFFSLDREIAQVEFNKSIAGSYRDGNAEYDAVGVLLLTWREDDLKCKEKEVNVLENVFKTQFNFNTEQYEIPPIDSQKSLLSRLQAFIRCYDSPSKLGIIYYGGHAHRTEAVDGVDLELFARRRAYEPTKTNISRNNTSLTDISLPASPQDSKPAPIDSQMAREVIDQPRISFKAIYEQLKHSETDTLLIVDSCFAAGAFVGQPFGGRKCELFCSIAEGEWARAPGEEGSFTTILMRTLQEMIRNFPGGFSTSDLYREIYHQQHRAHKPFHFIQSRYDFGRIWLRPCRVKDPASQKKPVESEYSIDVRFHFSRSLDVLDLNKVVKTLQHIPYVQLIKMQKMHGPNDTLADFIRLAYLANRLRPVLARVRRKLELKRARQLCSSDSSPPSPSSRSTSTSERFHVQEPRDVELFDWSNAQAVTPRKERLTSDQYFEAKKPKFVDLKLSFNNLKKHELHAAITNAAPQVFDRGTREQDTRVNVSWTEPCS</sequence>
<dbReference type="OrthoDB" id="4760831at2759"/>
<feature type="region of interest" description="Disordered" evidence="1">
    <location>
        <begin position="143"/>
        <end position="163"/>
    </location>
</feature>
<name>A0A2V1DV56_9PLEO</name>
<evidence type="ECO:0000313" key="3">
    <source>
        <dbReference type="Proteomes" id="UP000244855"/>
    </source>
</evidence>
<proteinExistence type="predicted"/>
<evidence type="ECO:0000313" key="2">
    <source>
        <dbReference type="EMBL" id="PVI02228.1"/>
    </source>
</evidence>
<organism evidence="2 3">
    <name type="scientific">Periconia macrospinosa</name>
    <dbReference type="NCBI Taxonomy" id="97972"/>
    <lineage>
        <taxon>Eukaryota</taxon>
        <taxon>Fungi</taxon>
        <taxon>Dikarya</taxon>
        <taxon>Ascomycota</taxon>
        <taxon>Pezizomycotina</taxon>
        <taxon>Dothideomycetes</taxon>
        <taxon>Pleosporomycetidae</taxon>
        <taxon>Pleosporales</taxon>
        <taxon>Massarineae</taxon>
        <taxon>Periconiaceae</taxon>
        <taxon>Periconia</taxon>
    </lineage>
</organism>
<protein>
    <submittedName>
        <fullName evidence="2">Uncharacterized protein</fullName>
    </submittedName>
</protein>
<dbReference type="Proteomes" id="UP000244855">
    <property type="component" value="Unassembled WGS sequence"/>
</dbReference>
<dbReference type="AlphaFoldDB" id="A0A2V1DV56"/>
<feature type="compositionally biased region" description="Low complexity" evidence="1">
    <location>
        <begin position="388"/>
        <end position="404"/>
    </location>
</feature>
<gene>
    <name evidence="2" type="ORF">DM02DRAFT_310627</name>
</gene>
<dbReference type="EMBL" id="KZ805345">
    <property type="protein sequence ID" value="PVI02228.1"/>
    <property type="molecule type" value="Genomic_DNA"/>
</dbReference>
<accession>A0A2V1DV56</accession>